<dbReference type="eggNOG" id="COG1572">
    <property type="taxonomic scope" value="Bacteria"/>
</dbReference>
<dbReference type="Gene3D" id="2.60.40.10">
    <property type="entry name" value="Immunoglobulins"/>
    <property type="match status" value="10"/>
</dbReference>
<feature type="domain" description="CARDB" evidence="1">
    <location>
        <begin position="183"/>
        <end position="303"/>
    </location>
</feature>
<dbReference type="InterPro" id="IPR011635">
    <property type="entry name" value="CARDB"/>
</dbReference>
<feature type="domain" description="CARDB" evidence="1">
    <location>
        <begin position="851"/>
        <end position="975"/>
    </location>
</feature>
<keyword evidence="2" id="KW-0449">Lipoprotein</keyword>
<feature type="domain" description="CARDB" evidence="1">
    <location>
        <begin position="1247"/>
        <end position="1368"/>
    </location>
</feature>
<dbReference type="HOGENOM" id="CLU_267451_0_0_7"/>
<name>H8MU29_CORCM</name>
<dbReference type="Pfam" id="PF07705">
    <property type="entry name" value="CARDB"/>
    <property type="match status" value="8"/>
</dbReference>
<dbReference type="RefSeq" id="WP_014396752.1">
    <property type="nucleotide sequence ID" value="NC_017030.1"/>
</dbReference>
<dbReference type="Proteomes" id="UP000007587">
    <property type="component" value="Chromosome"/>
</dbReference>
<dbReference type="KEGG" id="ccx:COCOR_03940"/>
<gene>
    <name evidence="2" type="ordered locus">COCOR_03940</name>
</gene>
<feature type="domain" description="CARDB" evidence="1">
    <location>
        <begin position="314"/>
        <end position="434"/>
    </location>
</feature>
<evidence type="ECO:0000259" key="1">
    <source>
        <dbReference type="Pfam" id="PF07705"/>
    </source>
</evidence>
<dbReference type="PROSITE" id="PS51257">
    <property type="entry name" value="PROKAR_LIPOPROTEIN"/>
    <property type="match status" value="1"/>
</dbReference>
<dbReference type="EMBL" id="CP003389">
    <property type="protein sequence ID" value="AFE05521.1"/>
    <property type="molecule type" value="Genomic_DNA"/>
</dbReference>
<dbReference type="InParanoid" id="H8MU29"/>
<keyword evidence="3" id="KW-1185">Reference proteome</keyword>
<sequence length="1377" mass="144915">MQRLSPSWRHACLLVAGTLVMTGCGSEGASSETKAARGQTHSLDHGSDLVITELRAPDSVRDGSAFTATVKVCNQGSAAAYPQGSGDTFLQLYLSTTPTQQVPDPNGPPPTQQITVGEVGVGPLEAHQCVTRTVNAYALPPMDGVIPGAFYLGASIDTWQQVQELDETNNGFVRGLMGMGYEQDLVVSEVSTPASVQPGTPFLADVRVCNVGTDAASSSEVKVYISTVDTLSLPTPGTPTDTQEQVGSLIAPPLKAGQCHTVRTQAFAHVPPAATQPEQPLYVGAIIDPEQQRTELREDNNTRVAGRIALGFQADLVVTDVTGPANIDPGQPFSGSVKVCNVGTDQASDVRVDVLLSTEASLAAVQDPGSQTEAFVGQAQAPGLDAGRCITLPVFGSSHLPFAYQPGSPLYLGARVDGMQSVQELRDDNNTFTKGTVGVGYGPDLVVRSLKGPANLPEYSSFPVEAQVCNVGTGDMTGYAYLELYLSTEDAVVLSPQSGPFPTPNQAQVGATDVSFLSAGQCRTVTVYAHRNLPWEAQPGQPLYLGAAVDAFHGIQELNEDNNTFTQGLVGTGPEADLVVTDVKAPANLDEGQPFTATYTVCNQGNASASSFGVSLFLSTETTPPVSQPYPAPPVFAEPTRAYAFLGRAQPYGTLEPGQCTTQRSTFHAERPVDAMPWPFERPLNLSAVVDLPGVEPRVDNNGFAAGIMGLGYGPDLVITELQGPASVRPGHTFTSTVKVCNVGTAPLNSSSHVAVYVSAEDTLPAPNPLPFPSMPTGASQRFVGDAPLSSLGAGACTTRQISGPADSPPNAIPFRPLYLGAVVNPGAMTQEMRWDNNTRVAGPLSVGDGPDLVVTALEAPATVAPWEPFAATVRVCNVGTDPSSSTEVALVVSTEQTWTLPRPGQPSPFPNPNQTVAGFLNVAPLQAGQCVSSMGMVSADQPYGTSPEQPVYLSAAVDPFQNRAELREDNNVFSRGRIGVGSGPDLVITAVTPPASIQEGLSFTTTVTVCNQGSQASYGQQVTLHLLTHPELSLPAQYEPPPPPGDLLGEVYLNQLGARTCITTPVPGNFYGSTGPEPRTYYVGAMVDRHWNVQEVRKDNNTFVGPRVGVGSAPDLVITAMGGPANIEHYGQAQVSITVCNQGTQPSYGQMVEFFLSTESTPPELNFPGGFFEPGSGVSPAGTADIPPLPENACITREGSFHANPPSTDPEAPLFVGAIVRTWSPHDELRTDNNAFVRGRIGVGNAPDLVVTEVTAPFAVRWGEMFTTTVTVCNQGTAPSGWNSQVELLLSTQPTLAFSNEMPDSSIQVPLGQLEVGELAAGQCATRQHITSAYTLPGYQSSGLFYLGALVDPWRSVTELREDNNAFVENFLAVLP</sequence>
<feature type="domain" description="CARDB" evidence="1">
    <location>
        <begin position="576"/>
        <end position="622"/>
    </location>
</feature>
<feature type="domain" description="CARDB" evidence="1">
    <location>
        <begin position="443"/>
        <end position="566"/>
    </location>
</feature>
<feature type="domain" description="CARDB" evidence="1">
    <location>
        <begin position="715"/>
        <end position="840"/>
    </location>
</feature>
<accession>H8MU29</accession>
<proteinExistence type="predicted"/>
<evidence type="ECO:0000313" key="2">
    <source>
        <dbReference type="EMBL" id="AFE05521.1"/>
    </source>
</evidence>
<feature type="domain" description="CARDB" evidence="1">
    <location>
        <begin position="47"/>
        <end position="172"/>
    </location>
</feature>
<evidence type="ECO:0000313" key="3">
    <source>
        <dbReference type="Proteomes" id="UP000007587"/>
    </source>
</evidence>
<dbReference type="InterPro" id="IPR013783">
    <property type="entry name" value="Ig-like_fold"/>
</dbReference>
<protein>
    <submittedName>
        <fullName evidence="2">Putative lipoprotein</fullName>
    </submittedName>
</protein>
<organism evidence="2 3">
    <name type="scientific">Corallococcus coralloides (strain ATCC 25202 / DSM 2259 / NBRC 100086 / M2)</name>
    <name type="common">Myxococcus coralloides</name>
    <dbReference type="NCBI Taxonomy" id="1144275"/>
    <lineage>
        <taxon>Bacteria</taxon>
        <taxon>Pseudomonadati</taxon>
        <taxon>Myxococcota</taxon>
        <taxon>Myxococcia</taxon>
        <taxon>Myxococcales</taxon>
        <taxon>Cystobacterineae</taxon>
        <taxon>Myxococcaceae</taxon>
        <taxon>Corallococcus</taxon>
    </lineage>
</organism>
<reference evidence="2 3" key="1">
    <citation type="journal article" date="2012" name="J. Bacteriol.">
        <title>Complete Genome Sequence of the Fruiting Myxobacterium Corallococcus coralloides DSM 2259.</title>
        <authorList>
            <person name="Huntley S."/>
            <person name="Zhang Y."/>
            <person name="Treuner-Lange A."/>
            <person name="Kneip S."/>
            <person name="Sensen C.W."/>
            <person name="Sogaard-Andersen L."/>
        </authorList>
    </citation>
    <scope>NUCLEOTIDE SEQUENCE [LARGE SCALE GENOMIC DNA]</scope>
    <source>
        <strain evidence="3">ATCC 25202 / DSM 2259 / NBRC 100086 / M2</strain>
    </source>
</reference>
<reference evidence="3" key="2">
    <citation type="submission" date="2012-03" db="EMBL/GenBank/DDBJ databases">
        <title>Genome sequence of the fruiting myxobacterium Corallococcus coralloides DSM 2259.</title>
        <authorList>
            <person name="Huntley S."/>
            <person name="Zhang Y."/>
            <person name="Treuner-Lange A."/>
            <person name="Sensen C.W."/>
            <person name="Sogaard-Andersen L."/>
        </authorList>
    </citation>
    <scope>NUCLEOTIDE SEQUENCE [LARGE SCALE GENOMIC DNA]</scope>
    <source>
        <strain evidence="3">ATCC 25202 / DSM 2259 / NBRC 100086 / M2</strain>
    </source>
</reference>